<evidence type="ECO:0000313" key="2">
    <source>
        <dbReference type="Proteomes" id="UP000298416"/>
    </source>
</evidence>
<reference evidence="1" key="1">
    <citation type="submission" date="2018-01" db="EMBL/GenBank/DDBJ databases">
        <authorList>
            <person name="Mao J.F."/>
        </authorList>
    </citation>
    <scope>NUCLEOTIDE SEQUENCE</scope>
    <source>
        <strain evidence="1">Huo1</strain>
        <tissue evidence="1">Leaf</tissue>
    </source>
</reference>
<comment type="caution">
    <text evidence="1">The sequence shown here is derived from an EMBL/GenBank/DDBJ whole genome shotgun (WGS) entry which is preliminary data.</text>
</comment>
<dbReference type="EMBL" id="PNBA02000003">
    <property type="protein sequence ID" value="KAG6430632.1"/>
    <property type="molecule type" value="Genomic_DNA"/>
</dbReference>
<proteinExistence type="predicted"/>
<protein>
    <recommendedName>
        <fullName evidence="3">EREBP-like factor</fullName>
    </recommendedName>
</protein>
<evidence type="ECO:0000313" key="1">
    <source>
        <dbReference type="EMBL" id="KAG6430632.1"/>
    </source>
</evidence>
<keyword evidence="2" id="KW-1185">Reference proteome</keyword>
<reference evidence="1" key="2">
    <citation type="submission" date="2020-08" db="EMBL/GenBank/DDBJ databases">
        <title>Plant Genome Project.</title>
        <authorList>
            <person name="Zhang R.-G."/>
        </authorList>
    </citation>
    <scope>NUCLEOTIDE SEQUENCE</scope>
    <source>
        <strain evidence="1">Huo1</strain>
        <tissue evidence="1">Leaf</tissue>
    </source>
</reference>
<sequence length="111" mass="11647">MAAPAHDVAALSIKGAAPPRFAQPPRRPADDVVVAVVTVVASVVNRYLHGIGGAGEIVELPSLGSCFDSVEMGSDFVYVDNAAIEGWLDRPTPWSGGAAPRRSRSSLCYRV</sequence>
<gene>
    <name evidence="1" type="ORF">SASPL_108704</name>
</gene>
<organism evidence="1">
    <name type="scientific">Salvia splendens</name>
    <name type="common">Scarlet sage</name>
    <dbReference type="NCBI Taxonomy" id="180675"/>
    <lineage>
        <taxon>Eukaryota</taxon>
        <taxon>Viridiplantae</taxon>
        <taxon>Streptophyta</taxon>
        <taxon>Embryophyta</taxon>
        <taxon>Tracheophyta</taxon>
        <taxon>Spermatophyta</taxon>
        <taxon>Magnoliopsida</taxon>
        <taxon>eudicotyledons</taxon>
        <taxon>Gunneridae</taxon>
        <taxon>Pentapetalae</taxon>
        <taxon>asterids</taxon>
        <taxon>lamiids</taxon>
        <taxon>Lamiales</taxon>
        <taxon>Lamiaceae</taxon>
        <taxon>Nepetoideae</taxon>
        <taxon>Mentheae</taxon>
        <taxon>Salviinae</taxon>
        <taxon>Salvia</taxon>
        <taxon>Salvia subgen. Calosphace</taxon>
        <taxon>core Calosphace</taxon>
    </lineage>
</organism>
<dbReference type="AlphaFoldDB" id="A0A8X9A6F7"/>
<accession>A0A8X9A6F7</accession>
<name>A0A8X9A6F7_SALSN</name>
<dbReference type="Proteomes" id="UP000298416">
    <property type="component" value="Unassembled WGS sequence"/>
</dbReference>
<evidence type="ECO:0008006" key="3">
    <source>
        <dbReference type="Google" id="ProtNLM"/>
    </source>
</evidence>